<keyword evidence="4" id="KW-1185">Reference proteome</keyword>
<dbReference type="OrthoDB" id="9806380at2"/>
<dbReference type="RefSeq" id="WP_109565054.1">
    <property type="nucleotide sequence ID" value="NZ_QGDJ01000007.1"/>
</dbReference>
<dbReference type="EMBL" id="UETC01000007">
    <property type="protein sequence ID" value="SSA48087.1"/>
    <property type="molecule type" value="Genomic_DNA"/>
</dbReference>
<gene>
    <name evidence="2" type="ORF">BCF38_1075</name>
    <name evidence="3" type="ORF">SAMN05421539_1075</name>
</gene>
<feature type="domain" description="DUF1330" evidence="1">
    <location>
        <begin position="2"/>
        <end position="95"/>
    </location>
</feature>
<sequence length="106" mass="11694">MTAYVIGQIEIHDCDGYQVYLDGFLETFTPFGGTVLATSFQEMTVLEGSWATSRSVLLRFPARAAAQAWFDSAAYQDLARIRRATAVANLVLLDGDPDGRAWTERA</sequence>
<reference evidence="2 4" key="2">
    <citation type="submission" date="2018-03" db="EMBL/GenBank/DDBJ databases">
        <title>Genomic Encyclopedia of Archaeal and Bacterial Type Strains, Phase II (KMG-II): from individual species to whole genera.</title>
        <authorList>
            <person name="Goeker M."/>
        </authorList>
    </citation>
    <scope>NUCLEOTIDE SEQUENCE [LARGE SCALE GENOMIC DNA]</scope>
    <source>
        <strain evidence="2 4">DSM 25227</strain>
    </source>
</reference>
<organism evidence="3 5">
    <name type="scientific">Jannaschia seohaensis</name>
    <dbReference type="NCBI Taxonomy" id="475081"/>
    <lineage>
        <taxon>Bacteria</taxon>
        <taxon>Pseudomonadati</taxon>
        <taxon>Pseudomonadota</taxon>
        <taxon>Alphaproteobacteria</taxon>
        <taxon>Rhodobacterales</taxon>
        <taxon>Roseobacteraceae</taxon>
        <taxon>Jannaschia</taxon>
    </lineage>
</organism>
<accession>A0A2Y9AZM6</accession>
<dbReference type="EMBL" id="QGDJ01000007">
    <property type="protein sequence ID" value="PWJ16893.1"/>
    <property type="molecule type" value="Genomic_DNA"/>
</dbReference>
<evidence type="ECO:0000259" key="1">
    <source>
        <dbReference type="Pfam" id="PF07045"/>
    </source>
</evidence>
<dbReference type="InterPro" id="IPR011008">
    <property type="entry name" value="Dimeric_a/b-barrel"/>
</dbReference>
<name>A0A2Y9AZM6_9RHOB</name>
<protein>
    <submittedName>
        <fullName evidence="3">Uncharacterized conserved protein, DUF1330 family</fullName>
    </submittedName>
    <submittedName>
        <fullName evidence="2">Uncharacterized protein (DUF1330 family)</fullName>
    </submittedName>
</protein>
<evidence type="ECO:0000313" key="3">
    <source>
        <dbReference type="EMBL" id="SSA48087.1"/>
    </source>
</evidence>
<dbReference type="InterPro" id="IPR010753">
    <property type="entry name" value="DUF1330"/>
</dbReference>
<proteinExistence type="predicted"/>
<dbReference type="PANTHER" id="PTHR41521:SF4">
    <property type="entry name" value="BLR0684 PROTEIN"/>
    <property type="match status" value="1"/>
</dbReference>
<dbReference type="Proteomes" id="UP000245839">
    <property type="component" value="Unassembled WGS sequence"/>
</dbReference>
<dbReference type="Proteomes" id="UP000251571">
    <property type="component" value="Unassembled WGS sequence"/>
</dbReference>
<evidence type="ECO:0000313" key="4">
    <source>
        <dbReference type="Proteomes" id="UP000245839"/>
    </source>
</evidence>
<dbReference type="SUPFAM" id="SSF54909">
    <property type="entry name" value="Dimeric alpha+beta barrel"/>
    <property type="match status" value="1"/>
</dbReference>
<evidence type="ECO:0000313" key="5">
    <source>
        <dbReference type="Proteomes" id="UP000251571"/>
    </source>
</evidence>
<dbReference type="AlphaFoldDB" id="A0A2Y9AZM6"/>
<dbReference type="Gene3D" id="3.30.70.100">
    <property type="match status" value="1"/>
</dbReference>
<dbReference type="PANTHER" id="PTHR41521">
    <property type="match status" value="1"/>
</dbReference>
<dbReference type="Pfam" id="PF07045">
    <property type="entry name" value="DUF1330"/>
    <property type="match status" value="1"/>
</dbReference>
<reference evidence="3 5" key="1">
    <citation type="submission" date="2016-10" db="EMBL/GenBank/DDBJ databases">
        <authorList>
            <person name="Cai Z."/>
        </authorList>
    </citation>
    <scope>NUCLEOTIDE SEQUENCE [LARGE SCALE GENOMIC DNA]</scope>
    <source>
        <strain evidence="3 5">DSM 25227</strain>
    </source>
</reference>
<evidence type="ECO:0000313" key="2">
    <source>
        <dbReference type="EMBL" id="PWJ16893.1"/>
    </source>
</evidence>